<dbReference type="Pfam" id="PF00930">
    <property type="entry name" value="DPPIV_N"/>
    <property type="match status" value="1"/>
</dbReference>
<comment type="caution">
    <text evidence="3">The sequence shown here is derived from an EMBL/GenBank/DDBJ whole genome shotgun (WGS) entry which is preliminary data.</text>
</comment>
<proteinExistence type="predicted"/>
<dbReference type="InterPro" id="IPR050278">
    <property type="entry name" value="Serine_Prot_S9B/DPPIV"/>
</dbReference>
<protein>
    <recommendedName>
        <fullName evidence="4">Dipeptidyl peptidase 9</fullName>
    </recommendedName>
</protein>
<dbReference type="AlphaFoldDB" id="A0AAW2HJY2"/>
<dbReference type="InterPro" id="IPR029058">
    <property type="entry name" value="AB_hydrolase_fold"/>
</dbReference>
<evidence type="ECO:0000259" key="2">
    <source>
        <dbReference type="Pfam" id="PF00930"/>
    </source>
</evidence>
<evidence type="ECO:0000313" key="3">
    <source>
        <dbReference type="EMBL" id="KAL0269808.1"/>
    </source>
</evidence>
<sequence length="831" mass="94970">MIQCMMEGFGIREGVNERKKTWLELKTEVCELRRKLSCLSIPVPTSITFRTLGDGRTRIYFLSTPTNGWEMTLLYVDILDGENQAHEKLKWRRIVDTEFFVTATCRVSREEQLQCERKRLATWGINSYELHPESGKLVFPAASSLFQCTDTGFGSVVLCPAELRMNAAGAKLNPQICPSNPELVAYICNNDIWVTCTLSGSTQRLTHVHKGERSIVNDPFSAGIPSYVMQEEFNRFQGFWWQPNSTDRIYRIVYEEVDESDVNIFRFSSSTSNIGDAEEFRFPRAGTPNAKWNLKMVQFRVNDSLQICDVVSLELGTPLPTLFPWAEYLVRVGWTPNSEHIWVQLLDRRQKRLELALLAADQFLDVKKNSLEDWAAWTPTVHILYSQQSDIWINVHDVLYFFPCEENCSALSFIWASEETGWRHLYFIKSILTPPQNGIGHAENRNGPCLQSLPGFKVALTSGEWEVLGKNLWVDSTRELVYFLGLRESPLEKHLYVVSLRRPGEVRLLTRPGHSFSVDINKECTVMVAVYSNIQKLPSCQVYRITHEEDYTVEGVVLEPAGYLLEPSSAGPMYSPELYTHQISSGELLYAMVFKPHSFSIGKKYPTVVNVYGGPEVQLVSNTFKGMKQLRMHMLAAQGYCVVAIDSRGSQHRGLAFEGHLKGRMGTVELSDQVEVLQWLADSLGFIDMDRVAIHGWSYGGYLSLMALVQYPNIFKIAIAGAPVTSWSLYDTGYTERYMDLPEINLQGYKSGSVLNYIRQFPEEENRLLIIHGLIDENVHFFHTSQFINAMVKEGKPYQLQVYPKERHSLRSFDASKHYETMLLSFLQNHL</sequence>
<dbReference type="GO" id="GO:0006508">
    <property type="term" value="P:proteolysis"/>
    <property type="evidence" value="ECO:0007669"/>
    <property type="project" value="InterPro"/>
</dbReference>
<feature type="domain" description="Dipeptidylpeptidase IV N-terminal" evidence="2">
    <location>
        <begin position="171"/>
        <end position="534"/>
    </location>
</feature>
<dbReference type="GO" id="GO:0008239">
    <property type="term" value="F:dipeptidyl-peptidase activity"/>
    <property type="evidence" value="ECO:0007669"/>
    <property type="project" value="TreeGrafter"/>
</dbReference>
<gene>
    <name evidence="3" type="ORF">PYX00_007416</name>
</gene>
<dbReference type="SUPFAM" id="SSF82171">
    <property type="entry name" value="DPP6 N-terminal domain-like"/>
    <property type="match status" value="1"/>
</dbReference>
<dbReference type="PANTHER" id="PTHR11731:SF193">
    <property type="entry name" value="DIPEPTIDYL PEPTIDASE 9"/>
    <property type="match status" value="1"/>
</dbReference>
<dbReference type="PANTHER" id="PTHR11731">
    <property type="entry name" value="PROTEASE FAMILY S9B,C DIPEPTIDYL-PEPTIDASE IV-RELATED"/>
    <property type="match status" value="1"/>
</dbReference>
<organism evidence="3">
    <name type="scientific">Menopon gallinae</name>
    <name type="common">poultry shaft louse</name>
    <dbReference type="NCBI Taxonomy" id="328185"/>
    <lineage>
        <taxon>Eukaryota</taxon>
        <taxon>Metazoa</taxon>
        <taxon>Ecdysozoa</taxon>
        <taxon>Arthropoda</taxon>
        <taxon>Hexapoda</taxon>
        <taxon>Insecta</taxon>
        <taxon>Pterygota</taxon>
        <taxon>Neoptera</taxon>
        <taxon>Paraneoptera</taxon>
        <taxon>Psocodea</taxon>
        <taxon>Troctomorpha</taxon>
        <taxon>Phthiraptera</taxon>
        <taxon>Amblycera</taxon>
        <taxon>Menoponidae</taxon>
        <taxon>Menopon</taxon>
    </lineage>
</organism>
<dbReference type="Gene3D" id="2.140.10.30">
    <property type="entry name" value="Dipeptidylpeptidase IV, N-terminal domain"/>
    <property type="match status" value="1"/>
</dbReference>
<name>A0AAW2HJY2_9NEOP</name>
<accession>A0AAW2HJY2</accession>
<dbReference type="SUPFAM" id="SSF53474">
    <property type="entry name" value="alpha/beta-Hydrolases"/>
    <property type="match status" value="1"/>
</dbReference>
<dbReference type="GO" id="GO:0008236">
    <property type="term" value="F:serine-type peptidase activity"/>
    <property type="evidence" value="ECO:0007669"/>
    <property type="project" value="InterPro"/>
</dbReference>
<dbReference type="EMBL" id="JARGDH010000004">
    <property type="protein sequence ID" value="KAL0269808.1"/>
    <property type="molecule type" value="Genomic_DNA"/>
</dbReference>
<dbReference type="Gene3D" id="3.40.50.1820">
    <property type="entry name" value="alpha/beta hydrolase"/>
    <property type="match status" value="1"/>
</dbReference>
<dbReference type="Pfam" id="PF00326">
    <property type="entry name" value="Peptidase_S9"/>
    <property type="match status" value="1"/>
</dbReference>
<reference evidence="3" key="1">
    <citation type="journal article" date="2024" name="Gigascience">
        <title>Chromosome-level genome of the poultry shaft louse Menopon gallinae provides insight into the host-switching and adaptive evolution of parasitic lice.</title>
        <authorList>
            <person name="Xu Y."/>
            <person name="Ma L."/>
            <person name="Liu S."/>
            <person name="Liang Y."/>
            <person name="Liu Q."/>
            <person name="He Z."/>
            <person name="Tian L."/>
            <person name="Duan Y."/>
            <person name="Cai W."/>
            <person name="Li H."/>
            <person name="Song F."/>
        </authorList>
    </citation>
    <scope>NUCLEOTIDE SEQUENCE</scope>
    <source>
        <strain evidence="3">Cailab_2023a</strain>
    </source>
</reference>
<evidence type="ECO:0008006" key="4">
    <source>
        <dbReference type="Google" id="ProtNLM"/>
    </source>
</evidence>
<dbReference type="InterPro" id="IPR002469">
    <property type="entry name" value="Peptidase_S9B_N"/>
</dbReference>
<dbReference type="InterPro" id="IPR001375">
    <property type="entry name" value="Peptidase_S9_cat"/>
</dbReference>
<evidence type="ECO:0000259" key="1">
    <source>
        <dbReference type="Pfam" id="PF00326"/>
    </source>
</evidence>
<feature type="domain" description="Peptidase S9 prolyl oligopeptidase catalytic" evidence="1">
    <location>
        <begin position="630"/>
        <end position="831"/>
    </location>
</feature>